<sequence>MDRRKFLMLGGAGLIMSTGVAQSATSTAFLTFCKELERQSGGRLGVYVLDSRSKQEFSYRGDERFAMCSVFKWLLAAAVLARVDAGQEKLDRIIRFKKADLMEYSPGTKQFVDGPGMSIAQLCKTAITISDNTATNLLLDKSLQGLAALNAFLHSKGDNTTRLDRLEPDLNEARPGDERDTTTPEAMGGNLQRFLTGGSLSTSSRKQLTEWMLATRTSGERLRSGLPSGWRLADKTGTGSNGTANDVGVYWTPTGEPVFVCVFLTETSIDRAEQSKVIADIGKKIRKI</sequence>
<evidence type="ECO:0000256" key="6">
    <source>
        <dbReference type="RuleBase" id="RU361140"/>
    </source>
</evidence>
<feature type="signal peptide" evidence="8">
    <location>
        <begin position="1"/>
        <end position="23"/>
    </location>
</feature>
<dbReference type="GO" id="GO:0046677">
    <property type="term" value="P:response to antibiotic"/>
    <property type="evidence" value="ECO:0007669"/>
    <property type="project" value="UniProtKB-UniRule"/>
</dbReference>
<reference evidence="10 11" key="1">
    <citation type="journal article" date="2010" name="Science">
        <title>Genomic comparison of the ants Camponotus floridanus and Harpegnathos saltator.</title>
        <authorList>
            <person name="Bonasio R."/>
            <person name="Zhang G."/>
            <person name="Ye C."/>
            <person name="Mutti N.S."/>
            <person name="Fang X."/>
            <person name="Qin N."/>
            <person name="Donahue G."/>
            <person name="Yang P."/>
            <person name="Li Q."/>
            <person name="Li C."/>
            <person name="Zhang P."/>
            <person name="Huang Z."/>
            <person name="Berger S.L."/>
            <person name="Reinberg D."/>
            <person name="Wang J."/>
            <person name="Liebig J."/>
        </authorList>
    </citation>
    <scope>NUCLEOTIDE SEQUENCE [LARGE SCALE GENOMIC DNA]</scope>
    <source>
        <strain evidence="10 11">Hsal</strain>
    </source>
</reference>
<evidence type="ECO:0000256" key="4">
    <source>
        <dbReference type="ARBA" id="ARBA00022801"/>
    </source>
</evidence>
<dbReference type="NCBIfam" id="NF033103">
    <property type="entry name" value="bla_class_A"/>
    <property type="match status" value="1"/>
</dbReference>
<feature type="domain" description="Beta-lactamase class A catalytic" evidence="9">
    <location>
        <begin position="45"/>
        <end position="263"/>
    </location>
</feature>
<evidence type="ECO:0000259" key="9">
    <source>
        <dbReference type="Pfam" id="PF13354"/>
    </source>
</evidence>
<dbReference type="Pfam" id="PF13354">
    <property type="entry name" value="Beta-lactamase2"/>
    <property type="match status" value="1"/>
</dbReference>
<dbReference type="PROSITE" id="PS00146">
    <property type="entry name" value="BETA_LACTAMASE_A"/>
    <property type="match status" value="1"/>
</dbReference>
<protein>
    <recommendedName>
        <fullName evidence="3 6">Beta-lactamase</fullName>
        <ecNumber evidence="3 6">3.5.2.6</ecNumber>
    </recommendedName>
</protein>
<dbReference type="Gene3D" id="3.40.710.10">
    <property type="entry name" value="DD-peptidase/beta-lactamase superfamily"/>
    <property type="match status" value="1"/>
</dbReference>
<comment type="catalytic activity">
    <reaction evidence="1 6">
        <text>a beta-lactam + H2O = a substituted beta-amino acid</text>
        <dbReference type="Rhea" id="RHEA:20401"/>
        <dbReference type="ChEBI" id="CHEBI:15377"/>
        <dbReference type="ChEBI" id="CHEBI:35627"/>
        <dbReference type="ChEBI" id="CHEBI:140347"/>
        <dbReference type="EC" id="3.5.2.6"/>
    </reaction>
</comment>
<dbReference type="PANTHER" id="PTHR35333:SF3">
    <property type="entry name" value="BETA-LACTAMASE-TYPE TRANSPEPTIDASE FOLD CONTAINING PROTEIN"/>
    <property type="match status" value="1"/>
</dbReference>
<dbReference type="InterPro" id="IPR045155">
    <property type="entry name" value="Beta-lactam_cat"/>
</dbReference>
<dbReference type="EC" id="3.5.2.6" evidence="3 6"/>
<evidence type="ECO:0000256" key="5">
    <source>
        <dbReference type="ARBA" id="ARBA00023251"/>
    </source>
</evidence>
<dbReference type="PANTHER" id="PTHR35333">
    <property type="entry name" value="BETA-LACTAMASE"/>
    <property type="match status" value="1"/>
</dbReference>
<name>A0A1U9JTU4_9HYPH</name>
<keyword evidence="5 6" id="KW-0046">Antibiotic resistance</keyword>
<accession>A0A1U9JTU4</accession>
<dbReference type="STRING" id="1902579.BHV28_05890"/>
<dbReference type="KEGG" id="thd:BHV28_05890"/>
<keyword evidence="8" id="KW-0732">Signal</keyword>
<keyword evidence="11" id="KW-1185">Reference proteome</keyword>
<dbReference type="PRINTS" id="PR00118">
    <property type="entry name" value="BLACTAMASEA"/>
</dbReference>
<evidence type="ECO:0000313" key="10">
    <source>
        <dbReference type="EMBL" id="AQS41294.1"/>
    </source>
</evidence>
<keyword evidence="4 6" id="KW-0378">Hydrolase</keyword>
<gene>
    <name evidence="10" type="ORF">BHV28_05890</name>
</gene>
<dbReference type="EMBL" id="CP017315">
    <property type="protein sequence ID" value="AQS41294.1"/>
    <property type="molecule type" value="Genomic_DNA"/>
</dbReference>
<feature type="region of interest" description="Disordered" evidence="7">
    <location>
        <begin position="167"/>
        <end position="188"/>
    </location>
</feature>
<evidence type="ECO:0000313" key="11">
    <source>
        <dbReference type="Proteomes" id="UP000188912"/>
    </source>
</evidence>
<comment type="similarity">
    <text evidence="2 6">Belongs to the class-A beta-lactamase family.</text>
</comment>
<evidence type="ECO:0000256" key="3">
    <source>
        <dbReference type="ARBA" id="ARBA00012865"/>
    </source>
</evidence>
<dbReference type="InterPro" id="IPR023650">
    <property type="entry name" value="Beta-lactam_class-A_AS"/>
</dbReference>
<dbReference type="GO" id="GO:0008800">
    <property type="term" value="F:beta-lactamase activity"/>
    <property type="evidence" value="ECO:0007669"/>
    <property type="project" value="UniProtKB-UniRule"/>
</dbReference>
<proteinExistence type="inferred from homology"/>
<dbReference type="SUPFAM" id="SSF56601">
    <property type="entry name" value="beta-lactamase/transpeptidase-like"/>
    <property type="match status" value="1"/>
</dbReference>
<evidence type="ECO:0000256" key="1">
    <source>
        <dbReference type="ARBA" id="ARBA00001526"/>
    </source>
</evidence>
<evidence type="ECO:0000256" key="2">
    <source>
        <dbReference type="ARBA" id="ARBA00009009"/>
    </source>
</evidence>
<evidence type="ECO:0000256" key="7">
    <source>
        <dbReference type="SAM" id="MobiDB-lite"/>
    </source>
</evidence>
<dbReference type="AlphaFoldDB" id="A0A1U9JTU4"/>
<feature type="compositionally biased region" description="Basic and acidic residues" evidence="7">
    <location>
        <begin position="167"/>
        <end position="182"/>
    </location>
</feature>
<dbReference type="InterPro" id="IPR012338">
    <property type="entry name" value="Beta-lactam/transpept-like"/>
</dbReference>
<organism evidence="10 11">
    <name type="scientific">Candidatus Tokpelaia hoelldobleri</name>
    <dbReference type="NCBI Taxonomy" id="1902579"/>
    <lineage>
        <taxon>Bacteria</taxon>
        <taxon>Pseudomonadati</taxon>
        <taxon>Pseudomonadota</taxon>
        <taxon>Alphaproteobacteria</taxon>
        <taxon>Hyphomicrobiales</taxon>
        <taxon>Candidatus Tokpelaia</taxon>
    </lineage>
</organism>
<feature type="chain" id="PRO_5013069804" description="Beta-lactamase" evidence="8">
    <location>
        <begin position="24"/>
        <end position="288"/>
    </location>
</feature>
<dbReference type="InterPro" id="IPR000871">
    <property type="entry name" value="Beta-lactam_class-A"/>
</dbReference>
<dbReference type="GO" id="GO:0030655">
    <property type="term" value="P:beta-lactam antibiotic catabolic process"/>
    <property type="evidence" value="ECO:0007669"/>
    <property type="project" value="InterPro"/>
</dbReference>
<evidence type="ECO:0000256" key="8">
    <source>
        <dbReference type="SAM" id="SignalP"/>
    </source>
</evidence>
<dbReference type="Proteomes" id="UP000188912">
    <property type="component" value="Chromosome"/>
</dbReference>
<reference evidence="10 11" key="2">
    <citation type="journal article" date="2016" name="Sci. Rep.">
        <title>The genome of Rhizobiales bacteria in predatory ants reveals urease gene functions but no genes for nitrogen fixation.</title>
        <authorList>
            <person name="Neuvonen M.M."/>
            <person name="Tamarit D."/>
            <person name="Naslund K."/>
            <person name="Liebig J."/>
            <person name="Feldhaar H."/>
            <person name="Moran N.A."/>
            <person name="Guy L."/>
            <person name="Andersson S.G."/>
        </authorList>
    </citation>
    <scope>NUCLEOTIDE SEQUENCE [LARGE SCALE GENOMIC DNA]</scope>
    <source>
        <strain evidence="10 11">Hsal</strain>
    </source>
</reference>